<keyword evidence="3" id="KW-0063">Aspartyl esterase</keyword>
<evidence type="ECO:0000259" key="4">
    <source>
        <dbReference type="Pfam" id="PF01095"/>
    </source>
</evidence>
<name>A0A5K1ET33_9MAGN</name>
<evidence type="ECO:0000256" key="3">
    <source>
        <dbReference type="ARBA" id="ARBA00023085"/>
    </source>
</evidence>
<dbReference type="GO" id="GO:0030599">
    <property type="term" value="F:pectinesterase activity"/>
    <property type="evidence" value="ECO:0007669"/>
    <property type="project" value="InterPro"/>
</dbReference>
<organism evidence="5">
    <name type="scientific">Nymphaea colorata</name>
    <name type="common">pocket water lily</name>
    <dbReference type="NCBI Taxonomy" id="210225"/>
    <lineage>
        <taxon>Eukaryota</taxon>
        <taxon>Viridiplantae</taxon>
        <taxon>Streptophyta</taxon>
        <taxon>Embryophyta</taxon>
        <taxon>Tracheophyta</taxon>
        <taxon>Spermatophyta</taxon>
        <taxon>Magnoliopsida</taxon>
        <taxon>Nymphaeales</taxon>
        <taxon>Nymphaeaceae</taxon>
        <taxon>Nymphaea</taxon>
    </lineage>
</organism>
<dbReference type="Pfam" id="PF01095">
    <property type="entry name" value="Pectinesterase"/>
    <property type="match status" value="1"/>
</dbReference>
<evidence type="ECO:0000313" key="5">
    <source>
        <dbReference type="EMBL" id="VVW55611.1"/>
    </source>
</evidence>
<dbReference type="AlphaFoldDB" id="A0A5K1ET33"/>
<gene>
    <name evidence="5" type="ORF">NYM_LOCUS23715</name>
</gene>
<evidence type="ECO:0000256" key="2">
    <source>
        <dbReference type="ARBA" id="ARBA00022801"/>
    </source>
</evidence>
<keyword evidence="2" id="KW-0378">Hydrolase</keyword>
<reference evidence="5" key="1">
    <citation type="submission" date="2019-09" db="EMBL/GenBank/DDBJ databases">
        <authorList>
            <person name="Zhang L."/>
        </authorList>
    </citation>
    <scope>NUCLEOTIDE SEQUENCE</scope>
</reference>
<dbReference type="EMBL" id="LR721785">
    <property type="protein sequence ID" value="VVW55611.1"/>
    <property type="molecule type" value="Genomic_DNA"/>
</dbReference>
<feature type="domain" description="Pectinesterase catalytic" evidence="4">
    <location>
        <begin position="9"/>
        <end position="51"/>
    </location>
</feature>
<dbReference type="InterPro" id="IPR012334">
    <property type="entry name" value="Pectin_lyas_fold"/>
</dbReference>
<accession>A0A5K1ET33</accession>
<dbReference type="InterPro" id="IPR000070">
    <property type="entry name" value="Pectinesterase_cat"/>
</dbReference>
<sequence>MALQTVGSVVVAQDGSGNYLTIGHAIAAAPAKNDGSKGFFLIRVKAGCTMSTLHWTRRRST</sequence>
<dbReference type="InterPro" id="IPR011050">
    <property type="entry name" value="Pectin_lyase_fold/virulence"/>
</dbReference>
<comment type="pathway">
    <text evidence="1">Glycan metabolism; pectin degradation; 2-dehydro-3-deoxy-D-gluconate from pectin: step 1/5.</text>
</comment>
<dbReference type="Gene3D" id="2.160.20.10">
    <property type="entry name" value="Single-stranded right-handed beta-helix, Pectin lyase-like"/>
    <property type="match status" value="1"/>
</dbReference>
<protein>
    <recommendedName>
        <fullName evidence="4">Pectinesterase catalytic domain-containing protein</fullName>
    </recommendedName>
</protein>
<dbReference type="UniPathway" id="UPA00545">
    <property type="reaction ID" value="UER00823"/>
</dbReference>
<evidence type="ECO:0000256" key="1">
    <source>
        <dbReference type="ARBA" id="ARBA00005184"/>
    </source>
</evidence>
<dbReference type="SUPFAM" id="SSF51126">
    <property type="entry name" value="Pectin lyase-like"/>
    <property type="match status" value="1"/>
</dbReference>
<dbReference type="GO" id="GO:0045490">
    <property type="term" value="P:pectin catabolic process"/>
    <property type="evidence" value="ECO:0007669"/>
    <property type="project" value="UniProtKB-UniPathway"/>
</dbReference>
<proteinExistence type="predicted"/>
<dbReference type="Gramene" id="NC7G0278240.1">
    <property type="protein sequence ID" value="NC7G0278240.1:cds"/>
    <property type="gene ID" value="NC7G0278240"/>
</dbReference>
<dbReference type="GO" id="GO:0042545">
    <property type="term" value="P:cell wall modification"/>
    <property type="evidence" value="ECO:0007669"/>
    <property type="project" value="InterPro"/>
</dbReference>